<dbReference type="InterPro" id="IPR024645">
    <property type="entry name" value="Mitochondr_Som1"/>
</dbReference>
<dbReference type="OrthoDB" id="3983163at2759"/>
<name>A0A9P9BTQ4_9PEZI</name>
<comment type="caution">
    <text evidence="1">The sequence shown here is derived from an EMBL/GenBank/DDBJ whole genome shotgun (WGS) entry which is preliminary data.</text>
</comment>
<organism evidence="1 2">
    <name type="scientific">Microdochium trichocladiopsis</name>
    <dbReference type="NCBI Taxonomy" id="1682393"/>
    <lineage>
        <taxon>Eukaryota</taxon>
        <taxon>Fungi</taxon>
        <taxon>Dikarya</taxon>
        <taxon>Ascomycota</taxon>
        <taxon>Pezizomycotina</taxon>
        <taxon>Sordariomycetes</taxon>
        <taxon>Xylariomycetidae</taxon>
        <taxon>Xylariales</taxon>
        <taxon>Microdochiaceae</taxon>
        <taxon>Microdochium</taxon>
    </lineage>
</organism>
<evidence type="ECO:0000313" key="2">
    <source>
        <dbReference type="Proteomes" id="UP000756346"/>
    </source>
</evidence>
<keyword evidence="2" id="KW-1185">Reference proteome</keyword>
<proteinExistence type="predicted"/>
<reference evidence="1" key="1">
    <citation type="journal article" date="2021" name="Nat. Commun.">
        <title>Genetic determinants of endophytism in the Arabidopsis root mycobiome.</title>
        <authorList>
            <person name="Mesny F."/>
            <person name="Miyauchi S."/>
            <person name="Thiergart T."/>
            <person name="Pickel B."/>
            <person name="Atanasova L."/>
            <person name="Karlsson M."/>
            <person name="Huettel B."/>
            <person name="Barry K.W."/>
            <person name="Haridas S."/>
            <person name="Chen C."/>
            <person name="Bauer D."/>
            <person name="Andreopoulos W."/>
            <person name="Pangilinan J."/>
            <person name="LaButti K."/>
            <person name="Riley R."/>
            <person name="Lipzen A."/>
            <person name="Clum A."/>
            <person name="Drula E."/>
            <person name="Henrissat B."/>
            <person name="Kohler A."/>
            <person name="Grigoriev I.V."/>
            <person name="Martin F.M."/>
            <person name="Hacquard S."/>
        </authorList>
    </citation>
    <scope>NUCLEOTIDE SEQUENCE</scope>
    <source>
        <strain evidence="1">MPI-CAGE-CH-0230</strain>
    </source>
</reference>
<dbReference type="GeneID" id="70188217"/>
<dbReference type="RefSeq" id="XP_046012374.1">
    <property type="nucleotide sequence ID" value="XM_046158671.1"/>
</dbReference>
<gene>
    <name evidence="1" type="ORF">B0I36DRAFT_362522</name>
</gene>
<protein>
    <recommendedName>
        <fullName evidence="3">Mitochondrial export protein Som1</fullName>
    </recommendedName>
</protein>
<evidence type="ECO:0008006" key="3">
    <source>
        <dbReference type="Google" id="ProtNLM"/>
    </source>
</evidence>
<sequence>MAPPCAVFPAADLPDAIQLDQGKRRKPAPGSAGHKIDLSACELLSMVQYDCQVERPQDRQETVKCWPVQRWFRRCADQKGSFVVETTAWEDKKNAHA</sequence>
<dbReference type="EMBL" id="JAGTJQ010000005">
    <property type="protein sequence ID" value="KAH7030694.1"/>
    <property type="molecule type" value="Genomic_DNA"/>
</dbReference>
<dbReference type="GO" id="GO:0042720">
    <property type="term" value="C:mitochondrial inner membrane peptidase complex"/>
    <property type="evidence" value="ECO:0007669"/>
    <property type="project" value="InterPro"/>
</dbReference>
<evidence type="ECO:0000313" key="1">
    <source>
        <dbReference type="EMBL" id="KAH7030694.1"/>
    </source>
</evidence>
<accession>A0A9P9BTQ4</accession>
<dbReference type="Pfam" id="PF11093">
    <property type="entry name" value="Mitochondr_Som1"/>
    <property type="match status" value="1"/>
</dbReference>
<dbReference type="Proteomes" id="UP000756346">
    <property type="component" value="Unassembled WGS sequence"/>
</dbReference>
<dbReference type="AlphaFoldDB" id="A0A9P9BTQ4"/>